<evidence type="ECO:0000259" key="1">
    <source>
        <dbReference type="Pfam" id="PF00892"/>
    </source>
</evidence>
<dbReference type="EMBL" id="AJVK01008264">
    <property type="status" value="NOT_ANNOTATED_CDS"/>
    <property type="molecule type" value="Genomic_DNA"/>
</dbReference>
<dbReference type="InterPro" id="IPR000620">
    <property type="entry name" value="EamA_dom"/>
</dbReference>
<organism evidence="2 3">
    <name type="scientific">Phlebotomus papatasi</name>
    <name type="common">Sandfly</name>
    <dbReference type="NCBI Taxonomy" id="29031"/>
    <lineage>
        <taxon>Eukaryota</taxon>
        <taxon>Metazoa</taxon>
        <taxon>Ecdysozoa</taxon>
        <taxon>Arthropoda</taxon>
        <taxon>Hexapoda</taxon>
        <taxon>Insecta</taxon>
        <taxon>Pterygota</taxon>
        <taxon>Neoptera</taxon>
        <taxon>Endopterygota</taxon>
        <taxon>Diptera</taxon>
        <taxon>Nematocera</taxon>
        <taxon>Psychodoidea</taxon>
        <taxon>Psychodidae</taxon>
        <taxon>Phlebotomus</taxon>
        <taxon>Phlebotomus</taxon>
    </lineage>
</organism>
<dbReference type="KEGG" id="ppap:129800912"/>
<dbReference type="Proteomes" id="UP000092462">
    <property type="component" value="Unassembled WGS sequence"/>
</dbReference>
<dbReference type="SUPFAM" id="SSF103481">
    <property type="entry name" value="Multidrug resistance efflux transporter EmrE"/>
    <property type="match status" value="1"/>
</dbReference>
<sequence length="118" mass="12614">MFAILSGLCAAGASVFGKLSSTVESQDVLGWTLKACCIIFMIILNTLVWTFFVKALHSGSGGSVGATVVSSGTNYFTSALLGWVIFGETTSLFWWFGTSLIITGIILISIPDKKEKHQ</sequence>
<keyword evidence="3" id="KW-1185">Reference proteome</keyword>
<dbReference type="VEuPathDB" id="VectorBase:PPAI010533"/>
<protein>
    <recommendedName>
        <fullName evidence="1">EamA domain-containing protein</fullName>
    </recommendedName>
</protein>
<dbReference type="Pfam" id="PF00892">
    <property type="entry name" value="EamA"/>
    <property type="match status" value="1"/>
</dbReference>
<feature type="domain" description="EamA" evidence="1">
    <location>
        <begin position="31"/>
        <end position="109"/>
    </location>
</feature>
<dbReference type="OrthoDB" id="5854584at2759"/>
<accession>A0A1B0DPU5</accession>
<reference evidence="2" key="1">
    <citation type="submission" date="2022-08" db="UniProtKB">
        <authorList>
            <consortium name="EnsemblMetazoa"/>
        </authorList>
    </citation>
    <scope>IDENTIFICATION</scope>
    <source>
        <strain evidence="2">Israel</strain>
    </source>
</reference>
<name>A0A1B0DPU5_PHLPP</name>
<dbReference type="AlphaFoldDB" id="A0A1B0DPU5"/>
<dbReference type="GO" id="GO:0016020">
    <property type="term" value="C:membrane"/>
    <property type="evidence" value="ECO:0007669"/>
    <property type="project" value="InterPro"/>
</dbReference>
<dbReference type="InterPro" id="IPR039632">
    <property type="entry name" value="TMEM42"/>
</dbReference>
<dbReference type="VEuPathDB" id="VectorBase:PPAPM1_005100"/>
<dbReference type="Gene3D" id="1.10.3730.20">
    <property type="match status" value="1"/>
</dbReference>
<evidence type="ECO:0000313" key="3">
    <source>
        <dbReference type="Proteomes" id="UP000092462"/>
    </source>
</evidence>
<dbReference type="GeneID" id="129800912"/>
<dbReference type="PANTHER" id="PTHR31965">
    <property type="entry name" value="TRANSMEMBRANE PROTEIN 42"/>
    <property type="match status" value="1"/>
</dbReference>
<dbReference type="PANTHER" id="PTHR31965:SF1">
    <property type="entry name" value="TRANSMEMBRANE PROTEIN 42"/>
    <property type="match status" value="1"/>
</dbReference>
<dbReference type="EnsemblMetazoa" id="PPAI010533-RA">
    <property type="protein sequence ID" value="PPAI010533-PA"/>
    <property type="gene ID" value="PPAI010533"/>
</dbReference>
<dbReference type="InterPro" id="IPR037185">
    <property type="entry name" value="EmrE-like"/>
</dbReference>
<evidence type="ECO:0000313" key="2">
    <source>
        <dbReference type="EnsemblMetazoa" id="PPAI010533-PA"/>
    </source>
</evidence>
<proteinExistence type="predicted"/>
<dbReference type="RefSeq" id="XP_055701624.1">
    <property type="nucleotide sequence ID" value="XM_055845649.1"/>
</dbReference>